<feature type="region of interest" description="Disordered" evidence="1">
    <location>
        <begin position="17"/>
        <end position="36"/>
    </location>
</feature>
<organism evidence="2 3">
    <name type="scientific">Polarella glacialis</name>
    <name type="common">Dinoflagellate</name>
    <dbReference type="NCBI Taxonomy" id="89957"/>
    <lineage>
        <taxon>Eukaryota</taxon>
        <taxon>Sar</taxon>
        <taxon>Alveolata</taxon>
        <taxon>Dinophyceae</taxon>
        <taxon>Suessiales</taxon>
        <taxon>Suessiaceae</taxon>
        <taxon>Polarella</taxon>
    </lineage>
</organism>
<proteinExistence type="predicted"/>
<feature type="non-terminal residue" evidence="2">
    <location>
        <position position="1"/>
    </location>
</feature>
<gene>
    <name evidence="2" type="ORF">PGLA2088_LOCUS19023</name>
</gene>
<evidence type="ECO:0000313" key="2">
    <source>
        <dbReference type="EMBL" id="CAE8674621.1"/>
    </source>
</evidence>
<comment type="caution">
    <text evidence="2">The sequence shown here is derived from an EMBL/GenBank/DDBJ whole genome shotgun (WGS) entry which is preliminary data.</text>
</comment>
<evidence type="ECO:0000256" key="1">
    <source>
        <dbReference type="SAM" id="MobiDB-lite"/>
    </source>
</evidence>
<sequence>VKEALLQHLAVFTRDTLEKARQPHAKRPADSESDQVVVSTRNLGSLMMQSRKRVMDSSTCHQRLQDLIDVASQAYEEFQDPGDPRAQDLAERTAEQKLNIAHILQQYIESGGENVDEMTSELYQVLQAMQEVCIEETFSAMMVAEAAKSQEAVDGSLLGAEAVDTVLEGALGVGKQRADRLGKHWLSYLASQVFKVTSAGGDESAHAKTMTMAQLKQRHQMLDTYEALKIRFDLIESGRAELEQ</sequence>
<evidence type="ECO:0000313" key="3">
    <source>
        <dbReference type="Proteomes" id="UP000626109"/>
    </source>
</evidence>
<dbReference type="EMBL" id="CAJNNW010024863">
    <property type="protein sequence ID" value="CAE8674621.1"/>
    <property type="molecule type" value="Genomic_DNA"/>
</dbReference>
<accession>A0A813JE04</accession>
<feature type="non-terminal residue" evidence="2">
    <location>
        <position position="244"/>
    </location>
</feature>
<protein>
    <submittedName>
        <fullName evidence="2">Uncharacterized protein</fullName>
    </submittedName>
</protein>
<dbReference type="Proteomes" id="UP000626109">
    <property type="component" value="Unassembled WGS sequence"/>
</dbReference>
<dbReference type="AlphaFoldDB" id="A0A813JE04"/>
<reference evidence="2" key="1">
    <citation type="submission" date="2021-02" db="EMBL/GenBank/DDBJ databases">
        <authorList>
            <person name="Dougan E. K."/>
            <person name="Rhodes N."/>
            <person name="Thang M."/>
            <person name="Chan C."/>
        </authorList>
    </citation>
    <scope>NUCLEOTIDE SEQUENCE</scope>
</reference>
<name>A0A813JE04_POLGL</name>